<dbReference type="Proteomes" id="UP000006683">
    <property type="component" value="Chromosome"/>
</dbReference>
<dbReference type="PANTHER" id="PTHR47233:SF2">
    <property type="entry name" value="CHEMOTAXIS SIGNAL TRANSDUCTION SYSTEM RESPONSE REGULATOR CHEV"/>
    <property type="match status" value="1"/>
</dbReference>
<dbReference type="PROSITE" id="PS50110">
    <property type="entry name" value="RESPONSE_REGULATORY"/>
    <property type="match status" value="1"/>
</dbReference>
<dbReference type="GO" id="GO:0006935">
    <property type="term" value="P:chemotaxis"/>
    <property type="evidence" value="ECO:0007669"/>
    <property type="project" value="InterPro"/>
</dbReference>
<evidence type="ECO:0000313" key="5">
    <source>
        <dbReference type="Proteomes" id="UP000006683"/>
    </source>
</evidence>
<dbReference type="InterPro" id="IPR002545">
    <property type="entry name" value="CheW-lke_dom"/>
</dbReference>
<dbReference type="PROSITE" id="PS50851">
    <property type="entry name" value="CHEW"/>
    <property type="match status" value="1"/>
</dbReference>
<feature type="domain" description="Response regulatory" evidence="2">
    <location>
        <begin position="165"/>
        <end position="286"/>
    </location>
</feature>
<dbReference type="GeneID" id="67180349"/>
<evidence type="ECO:0000313" key="4">
    <source>
        <dbReference type="EMBL" id="ADN74318.1"/>
    </source>
</evidence>
<dbReference type="AlphaFoldDB" id="E1SW18"/>
<dbReference type="GO" id="GO:0000160">
    <property type="term" value="P:phosphorelay signal transduction system"/>
    <property type="evidence" value="ECO:0007669"/>
    <property type="project" value="InterPro"/>
</dbReference>
<dbReference type="InterPro" id="IPR001789">
    <property type="entry name" value="Sig_transdc_resp-reg_receiver"/>
</dbReference>
<protein>
    <submittedName>
        <fullName evidence="4">Response regulator receiver modulated CheW protein</fullName>
    </submittedName>
</protein>
<dbReference type="InterPro" id="IPR036061">
    <property type="entry name" value="CheW-like_dom_sf"/>
</dbReference>
<dbReference type="eggNOG" id="COG0835">
    <property type="taxonomic scope" value="Bacteria"/>
</dbReference>
<name>E1SW18_FERBD</name>
<proteinExistence type="predicted"/>
<dbReference type="Gene3D" id="2.40.50.180">
    <property type="entry name" value="CheA-289, Domain 4"/>
    <property type="match status" value="1"/>
</dbReference>
<sequence>MDQGSAARQELLVFSLAHNQLFAFSTLKVREIVTLSQFNRLPGSHPAIAGTLTLRGETLAVVDLNRAIGLTGEPPQSVVVCEIQGTLYGLLVGTIEAIHAVEIAAIAALPKGLGQRTFSSAVFRDEQNRLVQLLDLERIVGEIHPGDTTIPALDPASLARIRAQKILICDDSRFARKQMARALEAHQIDYLSAPNGRAALSVLKREADAGTPVQILVSDIEMPELDGYQLALSVRADDHLRPAYVILHSSLNPVICERITQAAGANEGLTKFDPHALLAAIGRGAGA</sequence>
<dbReference type="Gene3D" id="3.40.50.2300">
    <property type="match status" value="1"/>
</dbReference>
<dbReference type="PANTHER" id="PTHR47233">
    <property type="entry name" value="CHEMOTAXIS PROTEIN CHEV"/>
    <property type="match status" value="1"/>
</dbReference>
<dbReference type="Gene3D" id="2.30.30.40">
    <property type="entry name" value="SH3 Domains"/>
    <property type="match status" value="1"/>
</dbReference>
<dbReference type="KEGG" id="fbl:Fbal_0104"/>
<dbReference type="RefSeq" id="WP_013343624.1">
    <property type="nucleotide sequence ID" value="NC_014541.1"/>
</dbReference>
<dbReference type="eggNOG" id="COG0784">
    <property type="taxonomic scope" value="Bacteria"/>
</dbReference>
<dbReference type="Pfam" id="PF01584">
    <property type="entry name" value="CheW"/>
    <property type="match status" value="1"/>
</dbReference>
<evidence type="ECO:0000256" key="1">
    <source>
        <dbReference type="PROSITE-ProRule" id="PRU00169"/>
    </source>
</evidence>
<dbReference type="SMART" id="SM00260">
    <property type="entry name" value="CheW"/>
    <property type="match status" value="1"/>
</dbReference>
<evidence type="ECO:0000259" key="3">
    <source>
        <dbReference type="PROSITE" id="PS50851"/>
    </source>
</evidence>
<keyword evidence="5" id="KW-1185">Reference proteome</keyword>
<dbReference type="SUPFAM" id="SSF52172">
    <property type="entry name" value="CheY-like"/>
    <property type="match status" value="1"/>
</dbReference>
<feature type="modified residue" description="4-aspartylphosphate" evidence="1">
    <location>
        <position position="219"/>
    </location>
</feature>
<dbReference type="Pfam" id="PF00072">
    <property type="entry name" value="Response_reg"/>
    <property type="match status" value="1"/>
</dbReference>
<accession>E1SW18</accession>
<gene>
    <name evidence="4" type="ordered locus">Fbal_0104</name>
</gene>
<dbReference type="OrthoDB" id="9806105at2"/>
<reference evidence="4 5" key="1">
    <citation type="journal article" date="2010" name="Stand. Genomic Sci.">
        <title>Complete genome sequence of Ferrimonas balearica type strain (PAT).</title>
        <authorList>
            <person name="Nolan M."/>
            <person name="Sikorski J."/>
            <person name="Davenport K."/>
            <person name="Lucas S."/>
            <person name="Glavina Del Rio T."/>
            <person name="Tice H."/>
            <person name="Cheng J."/>
            <person name="Goodwin L."/>
            <person name="Pitluck S."/>
            <person name="Liolios K."/>
            <person name="Ivanova N."/>
            <person name="Mavromatis K."/>
            <person name="Ovchinnikova G."/>
            <person name="Pati A."/>
            <person name="Chen A."/>
            <person name="Palaniappan K."/>
            <person name="Land M."/>
            <person name="Hauser L."/>
            <person name="Chang Y."/>
            <person name="Jeffries C."/>
            <person name="Tapia R."/>
            <person name="Brettin T."/>
            <person name="Detter J."/>
            <person name="Han C."/>
            <person name="Yasawong M."/>
            <person name="Rohde M."/>
            <person name="Tindall B."/>
            <person name="Goker M."/>
            <person name="Woyke T."/>
            <person name="Bristow J."/>
            <person name="Eisen J."/>
            <person name="Markowitz V."/>
            <person name="Hugenholtz P."/>
            <person name="Kyrpides N."/>
            <person name="Klenk H."/>
            <person name="Lapidus A."/>
        </authorList>
    </citation>
    <scope>NUCLEOTIDE SEQUENCE [LARGE SCALE GENOMIC DNA]</scope>
    <source>
        <strain evidence="5">DSM 9799 / CCM 4581 / KCTC 23876 / PAT</strain>
    </source>
</reference>
<evidence type="ECO:0000259" key="2">
    <source>
        <dbReference type="PROSITE" id="PS50110"/>
    </source>
</evidence>
<dbReference type="EMBL" id="CP002209">
    <property type="protein sequence ID" value="ADN74318.1"/>
    <property type="molecule type" value="Genomic_DNA"/>
</dbReference>
<feature type="domain" description="CheW-like" evidence="3">
    <location>
        <begin position="8"/>
        <end position="145"/>
    </location>
</feature>
<keyword evidence="1" id="KW-0597">Phosphoprotein</keyword>
<dbReference type="InterPro" id="IPR011006">
    <property type="entry name" value="CheY-like_superfamily"/>
</dbReference>
<dbReference type="STRING" id="550540.Fbal_0104"/>
<dbReference type="SMART" id="SM00448">
    <property type="entry name" value="REC"/>
    <property type="match status" value="1"/>
</dbReference>
<dbReference type="HOGENOM" id="CLU_048995_0_0_6"/>
<organism evidence="4 5">
    <name type="scientific">Ferrimonas balearica (strain DSM 9799 / CCM 4581 / KCTC 23876 / PAT)</name>
    <dbReference type="NCBI Taxonomy" id="550540"/>
    <lineage>
        <taxon>Bacteria</taxon>
        <taxon>Pseudomonadati</taxon>
        <taxon>Pseudomonadota</taxon>
        <taxon>Gammaproteobacteria</taxon>
        <taxon>Alteromonadales</taxon>
        <taxon>Ferrimonadaceae</taxon>
        <taxon>Ferrimonas</taxon>
    </lineage>
</organism>
<dbReference type="SUPFAM" id="SSF50341">
    <property type="entry name" value="CheW-like"/>
    <property type="match status" value="1"/>
</dbReference>